<reference evidence="7" key="1">
    <citation type="journal article" date="2021" name="Science">
        <title>Hunting the eagle killer: A cyanobacterial neurotoxin causes vacuolar myelinopathy.</title>
        <authorList>
            <person name="Breinlinger S."/>
            <person name="Phillips T.J."/>
            <person name="Haram B.N."/>
            <person name="Mares J."/>
            <person name="Martinez Yerena J.A."/>
            <person name="Hrouzek P."/>
            <person name="Sobotka R."/>
            <person name="Henderson W.M."/>
            <person name="Schmieder P."/>
            <person name="Williams S.M."/>
            <person name="Lauderdale J.D."/>
            <person name="Wilde H.D."/>
            <person name="Gerrin W."/>
            <person name="Kust A."/>
            <person name="Washington J.W."/>
            <person name="Wagner C."/>
            <person name="Geier B."/>
            <person name="Liebeke M."/>
            <person name="Enke H."/>
            <person name="Niedermeyer T.H.J."/>
            <person name="Wilde S.B."/>
        </authorList>
    </citation>
    <scope>NUCLEOTIDE SEQUENCE [LARGE SCALE GENOMIC DNA]</scope>
    <source>
        <strain evidence="7">Thurmond2011</strain>
    </source>
</reference>
<dbReference type="InterPro" id="IPR005119">
    <property type="entry name" value="LysR_subst-bd"/>
</dbReference>
<dbReference type="InterPro" id="IPR036388">
    <property type="entry name" value="WH-like_DNA-bd_sf"/>
</dbReference>
<dbReference type="EMBL" id="JAALHA020000014">
    <property type="protein sequence ID" value="MDR9897880.1"/>
    <property type="molecule type" value="Genomic_DNA"/>
</dbReference>
<keyword evidence="4" id="KW-0804">Transcription</keyword>
<gene>
    <name evidence="6" type="ORF">G7B40_025435</name>
</gene>
<dbReference type="Gene3D" id="3.40.190.290">
    <property type="match status" value="1"/>
</dbReference>
<keyword evidence="3" id="KW-0238">DNA-binding</keyword>
<dbReference type="Pfam" id="PF03466">
    <property type="entry name" value="LysR_substrate"/>
    <property type="match status" value="1"/>
</dbReference>
<comment type="caution">
    <text evidence="6">The sequence shown here is derived from an EMBL/GenBank/DDBJ whole genome shotgun (WGS) entry which is preliminary data.</text>
</comment>
<dbReference type="AlphaFoldDB" id="A0AAP5IAD8"/>
<dbReference type="CDD" id="cd08420">
    <property type="entry name" value="PBP2_CysL_like"/>
    <property type="match status" value="1"/>
</dbReference>
<dbReference type="Pfam" id="PF00126">
    <property type="entry name" value="HTH_1"/>
    <property type="match status" value="1"/>
</dbReference>
<evidence type="ECO:0000313" key="7">
    <source>
        <dbReference type="Proteomes" id="UP000667802"/>
    </source>
</evidence>
<comment type="similarity">
    <text evidence="1">Belongs to the LysR transcriptional regulatory family.</text>
</comment>
<dbReference type="PROSITE" id="PS50931">
    <property type="entry name" value="HTH_LYSR"/>
    <property type="match status" value="1"/>
</dbReference>
<dbReference type="GO" id="GO:0000976">
    <property type="term" value="F:transcription cis-regulatory region binding"/>
    <property type="evidence" value="ECO:0007669"/>
    <property type="project" value="TreeGrafter"/>
</dbReference>
<dbReference type="Gene3D" id="1.10.10.10">
    <property type="entry name" value="Winged helix-like DNA-binding domain superfamily/Winged helix DNA-binding domain"/>
    <property type="match status" value="1"/>
</dbReference>
<proteinExistence type="inferred from homology"/>
<dbReference type="Proteomes" id="UP000667802">
    <property type="component" value="Unassembled WGS sequence"/>
</dbReference>
<dbReference type="InterPro" id="IPR000847">
    <property type="entry name" value="LysR_HTH_N"/>
</dbReference>
<dbReference type="PANTHER" id="PTHR30126:SF39">
    <property type="entry name" value="HTH-TYPE TRANSCRIPTIONAL REGULATOR CYSL"/>
    <property type="match status" value="1"/>
</dbReference>
<dbReference type="PRINTS" id="PR00039">
    <property type="entry name" value="HTHLYSR"/>
</dbReference>
<dbReference type="RefSeq" id="WP_208344360.1">
    <property type="nucleotide sequence ID" value="NZ_CAWQFN010000494.1"/>
</dbReference>
<dbReference type="InterPro" id="IPR036390">
    <property type="entry name" value="WH_DNA-bd_sf"/>
</dbReference>
<accession>A0AAP5IAD8</accession>
<dbReference type="GO" id="GO:0003700">
    <property type="term" value="F:DNA-binding transcription factor activity"/>
    <property type="evidence" value="ECO:0007669"/>
    <property type="project" value="InterPro"/>
</dbReference>
<dbReference type="SUPFAM" id="SSF46785">
    <property type="entry name" value="Winged helix' DNA-binding domain"/>
    <property type="match status" value="1"/>
</dbReference>
<organism evidence="6 7">
    <name type="scientific">Aetokthonos hydrillicola Thurmond2011</name>
    <dbReference type="NCBI Taxonomy" id="2712845"/>
    <lineage>
        <taxon>Bacteria</taxon>
        <taxon>Bacillati</taxon>
        <taxon>Cyanobacteriota</taxon>
        <taxon>Cyanophyceae</taxon>
        <taxon>Nostocales</taxon>
        <taxon>Hapalosiphonaceae</taxon>
        <taxon>Aetokthonos</taxon>
    </lineage>
</organism>
<protein>
    <submittedName>
        <fullName evidence="6">LysR family transcriptional regulator</fullName>
    </submittedName>
</protein>
<keyword evidence="7" id="KW-1185">Reference proteome</keyword>
<evidence type="ECO:0000256" key="1">
    <source>
        <dbReference type="ARBA" id="ARBA00009437"/>
    </source>
</evidence>
<evidence type="ECO:0000256" key="2">
    <source>
        <dbReference type="ARBA" id="ARBA00023015"/>
    </source>
</evidence>
<dbReference type="PANTHER" id="PTHR30126">
    <property type="entry name" value="HTH-TYPE TRANSCRIPTIONAL REGULATOR"/>
    <property type="match status" value="1"/>
</dbReference>
<evidence type="ECO:0000256" key="3">
    <source>
        <dbReference type="ARBA" id="ARBA00023125"/>
    </source>
</evidence>
<keyword evidence="2" id="KW-0805">Transcription regulation</keyword>
<sequence>MTLDQLEIFLAVAQHMHITRAADALYITQSSVSAVIQNLEQKYGVKLFHRIGRRIEITQAGMLLQVEAQKILNAVALCERGLRELNNLQQGELRLGTSQTIGNYWLPYFISKFKRQYSGIRINCTLGNTQQISTGTVKGLFDLGFVEGEFEPSLRDCLEQRVVGGDRLAVVVGKSHPWFERQSVELSELSKTVWVMREKGSGTRQRFEKALQDSGVELAELTAILEMSTGEMVKAAVESGVGVAAISELMVNKELQLGTIREISIIDFADITRQFVLLKHRERFSTRVSQVFEQILLTS</sequence>
<evidence type="ECO:0000256" key="4">
    <source>
        <dbReference type="ARBA" id="ARBA00023163"/>
    </source>
</evidence>
<evidence type="ECO:0000313" key="6">
    <source>
        <dbReference type="EMBL" id="MDR9897880.1"/>
    </source>
</evidence>
<evidence type="ECO:0000259" key="5">
    <source>
        <dbReference type="PROSITE" id="PS50931"/>
    </source>
</evidence>
<feature type="domain" description="HTH lysR-type" evidence="5">
    <location>
        <begin position="1"/>
        <end position="58"/>
    </location>
</feature>
<dbReference type="FunFam" id="1.10.10.10:FF:000001">
    <property type="entry name" value="LysR family transcriptional regulator"/>
    <property type="match status" value="1"/>
</dbReference>
<name>A0AAP5IAD8_9CYAN</name>
<dbReference type="SUPFAM" id="SSF53850">
    <property type="entry name" value="Periplasmic binding protein-like II"/>
    <property type="match status" value="1"/>
</dbReference>